<gene>
    <name evidence="1" type="ORF">F7725_004925</name>
</gene>
<comment type="caution">
    <text evidence="1">The sequence shown here is derived from an EMBL/GenBank/DDBJ whole genome shotgun (WGS) entry which is preliminary data.</text>
</comment>
<sequence>MSSAELHVCSSVNEQYGRNSCHVLTCVERYLAVVHPVTYLNLKGQRGAPQKQVTDEDMPKSSMTTMWKVKTSKGFMAAGRCFLQRRNPKPRMKVERGSRRRTLVTVKTAKMEEPGGELKQEEGVWEEFWEEEVLASMALKKRREGGEGKREGFF</sequence>
<evidence type="ECO:0000313" key="1">
    <source>
        <dbReference type="EMBL" id="KAF3837461.1"/>
    </source>
</evidence>
<keyword evidence="2" id="KW-1185">Reference proteome</keyword>
<accession>A0A7J5XKI4</accession>
<protein>
    <submittedName>
        <fullName evidence="1">Uncharacterized protein</fullName>
    </submittedName>
</protein>
<proteinExistence type="predicted"/>
<organism evidence="1 2">
    <name type="scientific">Dissostichus mawsoni</name>
    <name type="common">Antarctic cod</name>
    <dbReference type="NCBI Taxonomy" id="36200"/>
    <lineage>
        <taxon>Eukaryota</taxon>
        <taxon>Metazoa</taxon>
        <taxon>Chordata</taxon>
        <taxon>Craniata</taxon>
        <taxon>Vertebrata</taxon>
        <taxon>Euteleostomi</taxon>
        <taxon>Actinopterygii</taxon>
        <taxon>Neopterygii</taxon>
        <taxon>Teleostei</taxon>
        <taxon>Neoteleostei</taxon>
        <taxon>Acanthomorphata</taxon>
        <taxon>Eupercaria</taxon>
        <taxon>Perciformes</taxon>
        <taxon>Notothenioidei</taxon>
        <taxon>Nototheniidae</taxon>
        <taxon>Dissostichus</taxon>
    </lineage>
</organism>
<dbReference type="Proteomes" id="UP000518266">
    <property type="component" value="Unassembled WGS sequence"/>
</dbReference>
<dbReference type="EMBL" id="JAAKFY010000023">
    <property type="protein sequence ID" value="KAF3837461.1"/>
    <property type="molecule type" value="Genomic_DNA"/>
</dbReference>
<name>A0A7J5XKI4_DISMA</name>
<dbReference type="AlphaFoldDB" id="A0A7J5XKI4"/>
<reference evidence="1 2" key="1">
    <citation type="submission" date="2020-03" db="EMBL/GenBank/DDBJ databases">
        <title>Dissostichus mawsoni Genome sequencing and assembly.</title>
        <authorList>
            <person name="Park H."/>
        </authorList>
    </citation>
    <scope>NUCLEOTIDE SEQUENCE [LARGE SCALE GENOMIC DNA]</scope>
    <source>
        <strain evidence="1">DM0001</strain>
        <tissue evidence="1">Muscle</tissue>
    </source>
</reference>
<evidence type="ECO:0000313" key="2">
    <source>
        <dbReference type="Proteomes" id="UP000518266"/>
    </source>
</evidence>
<dbReference type="OrthoDB" id="8747610at2759"/>